<evidence type="ECO:0000256" key="1">
    <source>
        <dbReference type="ARBA" id="ARBA00019186"/>
    </source>
</evidence>
<dbReference type="InterPro" id="IPR019151">
    <property type="entry name" value="Proteasome_assmbl_chaperone_2"/>
</dbReference>
<sequence length="246" mass="27850">MLQFLLTMPKLININDTTVLSGYTLILPTVSVGNVPQLAVDLLITTYNFNKITTIWHPAIVSSVGDDPYHSDRGEICTACELYGNKELKLATIQLRSTVETKLALKFFRDLQEAILPLNLKNVVILSSAFDYELRNINNEKFYYISNEEIEDVMESNNVKLLEPSLNGKYFINGSGFATKLYEILKLNVNCTLLVKYVSEGDNRPDALMTLRKMFKLFAINDSEPKIIFPTSWEFVFGGPPPLGMY</sequence>
<dbReference type="InterPro" id="IPR038389">
    <property type="entry name" value="PSMG2_sf"/>
</dbReference>
<evidence type="ECO:0000313" key="5">
    <source>
        <dbReference type="EMBL" id="KAJ8964615.1"/>
    </source>
</evidence>
<dbReference type="PIRSF" id="PIRSF010044">
    <property type="entry name" value="UCP010044"/>
    <property type="match status" value="1"/>
</dbReference>
<dbReference type="Gene3D" id="3.40.50.10900">
    <property type="entry name" value="PAC-like subunit"/>
    <property type="match status" value="1"/>
</dbReference>
<dbReference type="PANTHER" id="PTHR12970">
    <property type="entry name" value="PROTEASOME ASSEMBLY CHAPERONE 2"/>
    <property type="match status" value="1"/>
</dbReference>
<gene>
    <name evidence="5" type="ORF">NQ314_004750</name>
</gene>
<evidence type="ECO:0000256" key="3">
    <source>
        <dbReference type="ARBA" id="ARBA00025745"/>
    </source>
</evidence>
<comment type="caution">
    <text evidence="5">The sequence shown here is derived from an EMBL/GenBank/DDBJ whole genome shotgun (WGS) entry which is preliminary data.</text>
</comment>
<dbReference type="Proteomes" id="UP001162156">
    <property type="component" value="Unassembled WGS sequence"/>
</dbReference>
<name>A0AAV8ZIN6_9CUCU</name>
<dbReference type="AlphaFoldDB" id="A0AAV8ZIN6"/>
<comment type="similarity">
    <text evidence="3 4">Belongs to the PSMG2 family.</text>
</comment>
<reference evidence="5" key="1">
    <citation type="journal article" date="2023" name="Insect Mol. Biol.">
        <title>Genome sequencing provides insights into the evolution of gene families encoding plant cell wall-degrading enzymes in longhorned beetles.</title>
        <authorList>
            <person name="Shin N.R."/>
            <person name="Okamura Y."/>
            <person name="Kirsch R."/>
            <person name="Pauchet Y."/>
        </authorList>
    </citation>
    <scope>NUCLEOTIDE SEQUENCE</scope>
    <source>
        <strain evidence="5">RBIC_L_NR</strain>
    </source>
</reference>
<dbReference type="GO" id="GO:0043248">
    <property type="term" value="P:proteasome assembly"/>
    <property type="evidence" value="ECO:0007669"/>
    <property type="project" value="TreeGrafter"/>
</dbReference>
<proteinExistence type="inferred from homology"/>
<comment type="function">
    <text evidence="4">Chaperone protein which promotes assembly of the 20S proteasome as part of a heterodimer with PSMG1.</text>
</comment>
<evidence type="ECO:0000313" key="6">
    <source>
        <dbReference type="Proteomes" id="UP001162156"/>
    </source>
</evidence>
<evidence type="ECO:0000256" key="2">
    <source>
        <dbReference type="ARBA" id="ARBA00023186"/>
    </source>
</evidence>
<dbReference type="GO" id="GO:0005634">
    <property type="term" value="C:nucleus"/>
    <property type="evidence" value="ECO:0007669"/>
    <property type="project" value="TreeGrafter"/>
</dbReference>
<organism evidence="5 6">
    <name type="scientific">Rhamnusium bicolor</name>
    <dbReference type="NCBI Taxonomy" id="1586634"/>
    <lineage>
        <taxon>Eukaryota</taxon>
        <taxon>Metazoa</taxon>
        <taxon>Ecdysozoa</taxon>
        <taxon>Arthropoda</taxon>
        <taxon>Hexapoda</taxon>
        <taxon>Insecta</taxon>
        <taxon>Pterygota</taxon>
        <taxon>Neoptera</taxon>
        <taxon>Endopterygota</taxon>
        <taxon>Coleoptera</taxon>
        <taxon>Polyphaga</taxon>
        <taxon>Cucujiformia</taxon>
        <taxon>Chrysomeloidea</taxon>
        <taxon>Cerambycidae</taxon>
        <taxon>Lepturinae</taxon>
        <taxon>Rhagiini</taxon>
        <taxon>Rhamnusium</taxon>
    </lineage>
</organism>
<dbReference type="EMBL" id="JANEYF010001336">
    <property type="protein sequence ID" value="KAJ8964615.1"/>
    <property type="molecule type" value="Genomic_DNA"/>
</dbReference>
<comment type="subunit">
    <text evidence="4">Forms a heterodimer with PSMG1.</text>
</comment>
<keyword evidence="6" id="KW-1185">Reference proteome</keyword>
<evidence type="ECO:0000256" key="4">
    <source>
        <dbReference type="PIRNR" id="PIRNR010044"/>
    </source>
</evidence>
<dbReference type="InterPro" id="IPR016562">
    <property type="entry name" value="Proteasome_assmbl_chp_2_euk"/>
</dbReference>
<dbReference type="GO" id="GO:0005829">
    <property type="term" value="C:cytosol"/>
    <property type="evidence" value="ECO:0007669"/>
    <property type="project" value="TreeGrafter"/>
</dbReference>
<dbReference type="Pfam" id="PF09754">
    <property type="entry name" value="PAC2"/>
    <property type="match status" value="1"/>
</dbReference>
<keyword evidence="2 4" id="KW-0143">Chaperone</keyword>
<dbReference type="PANTHER" id="PTHR12970:SF1">
    <property type="entry name" value="PROTEASOME ASSEMBLY CHAPERONE 2"/>
    <property type="match status" value="1"/>
</dbReference>
<protein>
    <recommendedName>
        <fullName evidence="1 4">Proteasome assembly chaperone 2</fullName>
    </recommendedName>
</protein>
<accession>A0AAV8ZIN6</accession>